<keyword evidence="1" id="KW-0812">Transmembrane</keyword>
<dbReference type="InterPro" id="IPR025985">
    <property type="entry name" value="YnbE"/>
</dbReference>
<evidence type="ECO:0000313" key="2">
    <source>
        <dbReference type="EMBL" id="MVZ97402.1"/>
    </source>
</evidence>
<comment type="caution">
    <text evidence="2">The sequence shown here is derived from an EMBL/GenBank/DDBJ whole genome shotgun (WGS) entry which is preliminary data.</text>
</comment>
<evidence type="ECO:0000256" key="1">
    <source>
        <dbReference type="SAM" id="Phobius"/>
    </source>
</evidence>
<dbReference type="PROSITE" id="PS51257">
    <property type="entry name" value="PROKAR_LIPOPROTEIN"/>
    <property type="match status" value="1"/>
</dbReference>
<sequence>MDSAIRRNMGKVILILTPVMVSVLSGCVQVTAPDKPIVINLNIAIRQEILYKLAAASEKVIEENPEIF</sequence>
<keyword evidence="2" id="KW-0449">Lipoprotein</keyword>
<evidence type="ECO:0000313" key="3">
    <source>
        <dbReference type="Proteomes" id="UP000471147"/>
    </source>
</evidence>
<reference evidence="2 3" key="1">
    <citation type="submission" date="2019-01" db="EMBL/GenBank/DDBJ databases">
        <title>Sphingorhabdus lacus sp.nov., isolated from an oligotrophic freshwater lake.</title>
        <authorList>
            <person name="Park M."/>
        </authorList>
    </citation>
    <scope>NUCLEOTIDE SEQUENCE [LARGE SCALE GENOMIC DNA]</scope>
    <source>
        <strain evidence="2 3">IMCC26285</strain>
    </source>
</reference>
<protein>
    <submittedName>
        <fullName evidence="2">YnbE family lipoprotein</fullName>
    </submittedName>
</protein>
<dbReference type="OrthoDB" id="7428332at2"/>
<name>A0A6I4LVL9_9SPHN</name>
<proteinExistence type="predicted"/>
<dbReference type="RefSeq" id="WP_160353583.1">
    <property type="nucleotide sequence ID" value="NZ_SDWJ01000001.1"/>
</dbReference>
<dbReference type="EMBL" id="SDWJ01000001">
    <property type="protein sequence ID" value="MVZ97402.1"/>
    <property type="molecule type" value="Genomic_DNA"/>
</dbReference>
<keyword evidence="1" id="KW-1133">Transmembrane helix</keyword>
<dbReference type="Proteomes" id="UP000471147">
    <property type="component" value="Unassembled WGS sequence"/>
</dbReference>
<dbReference type="Pfam" id="PF13617">
    <property type="entry name" value="Lipoprotein_19"/>
    <property type="match status" value="1"/>
</dbReference>
<gene>
    <name evidence="2" type="ORF">EUU23_06740</name>
</gene>
<feature type="transmembrane region" description="Helical" evidence="1">
    <location>
        <begin position="12"/>
        <end position="32"/>
    </location>
</feature>
<accession>A0A6I4LVL9</accession>
<keyword evidence="3" id="KW-1185">Reference proteome</keyword>
<organism evidence="2 3">
    <name type="scientific">Sphingorhabdus profundilacus</name>
    <dbReference type="NCBI Taxonomy" id="2509718"/>
    <lineage>
        <taxon>Bacteria</taxon>
        <taxon>Pseudomonadati</taxon>
        <taxon>Pseudomonadota</taxon>
        <taxon>Alphaproteobacteria</taxon>
        <taxon>Sphingomonadales</taxon>
        <taxon>Sphingomonadaceae</taxon>
        <taxon>Sphingorhabdus</taxon>
    </lineage>
</organism>
<keyword evidence="1" id="KW-0472">Membrane</keyword>
<dbReference type="AlphaFoldDB" id="A0A6I4LVL9"/>